<evidence type="ECO:0000313" key="1">
    <source>
        <dbReference type="EMBL" id="NFF87400.1"/>
    </source>
</evidence>
<gene>
    <name evidence="1" type="ORF">FC774_05860</name>
    <name evidence="2" type="ORF">FDB51_05870</name>
</gene>
<reference evidence="3 4" key="1">
    <citation type="submission" date="2019-04" db="EMBL/GenBank/DDBJ databases">
        <title>Genome sequencing of Clostridium botulinum Groups I-IV and Clostridium butyricum.</title>
        <authorList>
            <person name="Brunt J."/>
            <person name="Van Vliet A.H.M."/>
            <person name="Stringer S.C."/>
            <person name="Carter A.T."/>
            <person name="Peck M.W."/>
        </authorList>
    </citation>
    <scope>NUCLEOTIDE SEQUENCE [LARGE SCALE GENOMIC DNA]</scope>
    <source>
        <strain evidence="1 4">1605</strain>
        <strain evidence="2 3">CB-K-33E</strain>
    </source>
</reference>
<dbReference type="EMBL" id="SWVK01000006">
    <property type="protein sequence ID" value="NFN34671.1"/>
    <property type="molecule type" value="Genomic_DNA"/>
</dbReference>
<organism evidence="1 4">
    <name type="scientific">Clostridium botulinum</name>
    <dbReference type="NCBI Taxonomy" id="1491"/>
    <lineage>
        <taxon>Bacteria</taxon>
        <taxon>Bacillati</taxon>
        <taxon>Bacillota</taxon>
        <taxon>Clostridia</taxon>
        <taxon>Eubacteriales</taxon>
        <taxon>Clostridiaceae</taxon>
        <taxon>Clostridium</taxon>
    </lineage>
</organism>
<dbReference type="EMBL" id="SWOV01000011">
    <property type="protein sequence ID" value="NFF87400.1"/>
    <property type="molecule type" value="Genomic_DNA"/>
</dbReference>
<evidence type="ECO:0000313" key="4">
    <source>
        <dbReference type="Proteomes" id="UP000476820"/>
    </source>
</evidence>
<dbReference type="RefSeq" id="WP_053342807.1">
    <property type="nucleotide sequence ID" value="NZ_LFPA01000101.1"/>
</dbReference>
<evidence type="ECO:0000313" key="2">
    <source>
        <dbReference type="EMBL" id="NFN34671.1"/>
    </source>
</evidence>
<dbReference type="SUPFAM" id="SSF69322">
    <property type="entry name" value="Tricorn protease domain 2"/>
    <property type="match status" value="1"/>
</dbReference>
<name>A0A0L9Y4H6_CLOBO</name>
<dbReference type="Proteomes" id="UP000473681">
    <property type="component" value="Unassembled WGS sequence"/>
</dbReference>
<proteinExistence type="predicted"/>
<sequence length="234" mass="27416">MLKFWGIAKKTNIMVGCTGQTVYIYENNLELAKFKDIKYGYTPMFCPNKNIVVVKSTSGMLAIYSLDELKLFRKFRFSKVNNSQDDGFCFSKDGKFFYNIERHIDSCKTRLAIYDTSNFEVVKYLFEEDYFMVLSHIEFDVEKNSLFILGFMRDDSGSFNYGFVSSFTNDELINITKISNEQYEYISGFKSLEIFGFTSKAKEWSNLKYKGYNLDNIEENHLYISDYLTKGLEI</sequence>
<dbReference type="OrthoDB" id="2083596at2"/>
<comment type="caution">
    <text evidence="1">The sequence shown here is derived from an EMBL/GenBank/DDBJ whole genome shotgun (WGS) entry which is preliminary data.</text>
</comment>
<dbReference type="AlphaFoldDB" id="A0A0L9Y4H6"/>
<evidence type="ECO:0000313" key="3">
    <source>
        <dbReference type="Proteomes" id="UP000473681"/>
    </source>
</evidence>
<dbReference type="Proteomes" id="UP000476820">
    <property type="component" value="Unassembled WGS sequence"/>
</dbReference>
<accession>A0A0L9Y4H6</accession>
<protein>
    <submittedName>
        <fullName evidence="1">Uncharacterized protein</fullName>
    </submittedName>
</protein>